<evidence type="ECO:0008006" key="3">
    <source>
        <dbReference type="Google" id="ProtNLM"/>
    </source>
</evidence>
<proteinExistence type="predicted"/>
<evidence type="ECO:0000313" key="2">
    <source>
        <dbReference type="Proteomes" id="UP000265703"/>
    </source>
</evidence>
<dbReference type="InterPro" id="IPR032675">
    <property type="entry name" value="LRR_dom_sf"/>
</dbReference>
<evidence type="ECO:0000313" key="1">
    <source>
        <dbReference type="EMBL" id="RIA96073.1"/>
    </source>
</evidence>
<keyword evidence="2" id="KW-1185">Reference proteome</keyword>
<organism evidence="1 2">
    <name type="scientific">Glomus cerebriforme</name>
    <dbReference type="NCBI Taxonomy" id="658196"/>
    <lineage>
        <taxon>Eukaryota</taxon>
        <taxon>Fungi</taxon>
        <taxon>Fungi incertae sedis</taxon>
        <taxon>Mucoromycota</taxon>
        <taxon>Glomeromycotina</taxon>
        <taxon>Glomeromycetes</taxon>
        <taxon>Glomerales</taxon>
        <taxon>Glomeraceae</taxon>
        <taxon>Glomus</taxon>
    </lineage>
</organism>
<comment type="caution">
    <text evidence="1">The sequence shown here is derived from an EMBL/GenBank/DDBJ whole genome shotgun (WGS) entry which is preliminary data.</text>
</comment>
<sequence>MSDQRSEIISIFRFFWLAQICHNIRYLYVKNCDRDNSELITLIEAQKNLQYFKCNFGIHTKPAHLIPCKGIGEALTKQAHSLISILLSYPIKIHLSKLEYVNLKILKIDGAITTNNCIQEANLPNLEHLEFNHNNIGGATMIIRSTKGNLKVIKIKYRHLNSKEENLMYIQAITQYCPNLNSATLFFCGDNIELKELEKLFLNCLQLERLVLINNCLYTNTFACDRLLELLATYAFLRLSSLKLGYISFSTKGLKTFFEKWKERKPPLISLYIHCKCFKEQVNMINDYLEEGIIKKFVFLKHNDDFFFDWNEY</sequence>
<dbReference type="AlphaFoldDB" id="A0A397TCU6"/>
<accession>A0A397TCU6</accession>
<protein>
    <recommendedName>
        <fullName evidence="3">F-box domain-containing protein</fullName>
    </recommendedName>
</protein>
<dbReference type="SUPFAM" id="SSF52047">
    <property type="entry name" value="RNI-like"/>
    <property type="match status" value="1"/>
</dbReference>
<dbReference type="Gene3D" id="3.80.10.10">
    <property type="entry name" value="Ribonuclease Inhibitor"/>
    <property type="match status" value="1"/>
</dbReference>
<name>A0A397TCU6_9GLOM</name>
<dbReference type="OrthoDB" id="2371812at2759"/>
<reference evidence="1 2" key="1">
    <citation type="submission" date="2018-06" db="EMBL/GenBank/DDBJ databases">
        <title>Comparative genomics reveals the genomic features of Rhizophagus irregularis, R. cerebriforme, R. diaphanum and Gigaspora rosea, and their symbiotic lifestyle signature.</title>
        <authorList>
            <person name="Morin E."/>
            <person name="San Clemente H."/>
            <person name="Chen E.C.H."/>
            <person name="De La Providencia I."/>
            <person name="Hainaut M."/>
            <person name="Kuo A."/>
            <person name="Kohler A."/>
            <person name="Murat C."/>
            <person name="Tang N."/>
            <person name="Roy S."/>
            <person name="Loubradou J."/>
            <person name="Henrissat B."/>
            <person name="Grigoriev I.V."/>
            <person name="Corradi N."/>
            <person name="Roux C."/>
            <person name="Martin F.M."/>
        </authorList>
    </citation>
    <scope>NUCLEOTIDE SEQUENCE [LARGE SCALE GENOMIC DNA]</scope>
    <source>
        <strain evidence="1 2">DAOM 227022</strain>
    </source>
</reference>
<gene>
    <name evidence="1" type="ORF">C1645_859567</name>
</gene>
<dbReference type="EMBL" id="QKYT01000051">
    <property type="protein sequence ID" value="RIA96073.1"/>
    <property type="molecule type" value="Genomic_DNA"/>
</dbReference>
<dbReference type="Proteomes" id="UP000265703">
    <property type="component" value="Unassembled WGS sequence"/>
</dbReference>